<organism evidence="1 2">
    <name type="scientific">Citrus sinensis</name>
    <name type="common">Sweet orange</name>
    <name type="synonym">Citrus aurantium var. sinensis</name>
    <dbReference type="NCBI Taxonomy" id="2711"/>
    <lineage>
        <taxon>Eukaryota</taxon>
        <taxon>Viridiplantae</taxon>
        <taxon>Streptophyta</taxon>
        <taxon>Embryophyta</taxon>
        <taxon>Tracheophyta</taxon>
        <taxon>Spermatophyta</taxon>
        <taxon>Magnoliopsida</taxon>
        <taxon>eudicotyledons</taxon>
        <taxon>Gunneridae</taxon>
        <taxon>Pentapetalae</taxon>
        <taxon>rosids</taxon>
        <taxon>malvids</taxon>
        <taxon>Sapindales</taxon>
        <taxon>Rutaceae</taxon>
        <taxon>Aurantioideae</taxon>
        <taxon>Citrus</taxon>
    </lineage>
</organism>
<evidence type="ECO:0000313" key="2">
    <source>
        <dbReference type="Proteomes" id="UP000829398"/>
    </source>
</evidence>
<name>A0ACB8IIF5_CITSI</name>
<comment type="caution">
    <text evidence="1">The sequence shown here is derived from an EMBL/GenBank/DDBJ whole genome shotgun (WGS) entry which is preliminary data.</text>
</comment>
<gene>
    <name evidence="1" type="ORF">KPL71_023406</name>
</gene>
<evidence type="ECO:0000313" key="1">
    <source>
        <dbReference type="EMBL" id="KAH9696949.1"/>
    </source>
</evidence>
<sequence>MGLQKIDPTSKGIEAGVSTLTLFIMCAEAFSNLLIQPKRHKIIHGLKLDKQVIVSHLLFTDDSLIFTKASVEDCRNQKVIVDCYVAASGQIFNYEKSSMVFSGKLQAEQITTIKNIFQLNIVSKYEKYLGLPSIIGGKTMSFFNELKLKLLSKISNWQHKLFSSDGKEVLIKAVAQAVLAYAMSVFKVPLTLCENIKKAITKF</sequence>
<proteinExistence type="predicted"/>
<dbReference type="EMBL" id="CM039177">
    <property type="protein sequence ID" value="KAH9696949.1"/>
    <property type="molecule type" value="Genomic_DNA"/>
</dbReference>
<accession>A0ACB8IIF5</accession>
<keyword evidence="2" id="KW-1185">Reference proteome</keyword>
<reference evidence="2" key="1">
    <citation type="journal article" date="2023" name="Hortic. Res.">
        <title>A chromosome-level phased genome enabling allele-level studies in sweet orange: a case study on citrus Huanglongbing tolerance.</title>
        <authorList>
            <person name="Wu B."/>
            <person name="Yu Q."/>
            <person name="Deng Z."/>
            <person name="Duan Y."/>
            <person name="Luo F."/>
            <person name="Gmitter F. Jr."/>
        </authorList>
    </citation>
    <scope>NUCLEOTIDE SEQUENCE [LARGE SCALE GENOMIC DNA]</scope>
    <source>
        <strain evidence="2">cv. Valencia</strain>
    </source>
</reference>
<dbReference type="Proteomes" id="UP000829398">
    <property type="component" value="Chromosome 8"/>
</dbReference>
<protein>
    <submittedName>
        <fullName evidence="1">Uncharacterized protein</fullName>
    </submittedName>
</protein>